<reference evidence="2 3" key="1">
    <citation type="submission" date="2024-09" db="EMBL/GenBank/DDBJ databases">
        <authorList>
            <person name="Sun Q."/>
            <person name="Mori K."/>
        </authorList>
    </citation>
    <scope>NUCLEOTIDE SEQUENCE [LARGE SCALE GENOMIC DNA]</scope>
    <source>
        <strain evidence="2 3">JCM 11683</strain>
    </source>
</reference>
<feature type="transmembrane region" description="Helical" evidence="1">
    <location>
        <begin position="297"/>
        <end position="317"/>
    </location>
</feature>
<dbReference type="Pfam" id="PF03806">
    <property type="entry name" value="ABG_transport"/>
    <property type="match status" value="2"/>
</dbReference>
<comment type="caution">
    <text evidence="2">The sequence shown here is derived from an EMBL/GenBank/DDBJ whole genome shotgun (WGS) entry which is preliminary data.</text>
</comment>
<feature type="transmembrane region" description="Helical" evidence="1">
    <location>
        <begin position="444"/>
        <end position="463"/>
    </location>
</feature>
<accession>A0ABV5WYH0</accession>
<dbReference type="PANTHER" id="PTHR30282:SF0">
    <property type="entry name" value="P-AMINOBENZOYL-GLUTAMATE TRANSPORT PROTEIN"/>
    <property type="match status" value="1"/>
</dbReference>
<dbReference type="EMBL" id="JBHMAU010000022">
    <property type="protein sequence ID" value="MFB9775245.1"/>
    <property type="molecule type" value="Genomic_DNA"/>
</dbReference>
<feature type="transmembrane region" description="Helical" evidence="1">
    <location>
        <begin position="133"/>
        <end position="156"/>
    </location>
</feature>
<keyword evidence="1" id="KW-0472">Membrane</keyword>
<evidence type="ECO:0000256" key="1">
    <source>
        <dbReference type="SAM" id="Phobius"/>
    </source>
</evidence>
<feature type="transmembrane region" description="Helical" evidence="1">
    <location>
        <begin position="379"/>
        <end position="407"/>
    </location>
</feature>
<evidence type="ECO:0000313" key="3">
    <source>
        <dbReference type="Proteomes" id="UP001589707"/>
    </source>
</evidence>
<organism evidence="2 3">
    <name type="scientific">Brevibacterium otitidis</name>
    <dbReference type="NCBI Taxonomy" id="53364"/>
    <lineage>
        <taxon>Bacteria</taxon>
        <taxon>Bacillati</taxon>
        <taxon>Actinomycetota</taxon>
        <taxon>Actinomycetes</taxon>
        <taxon>Micrococcales</taxon>
        <taxon>Brevibacteriaceae</taxon>
        <taxon>Brevibacterium</taxon>
    </lineage>
</organism>
<dbReference type="PANTHER" id="PTHR30282">
    <property type="entry name" value="P-AMINOBENZOYL GLUTAMATE TRANSPORTER"/>
    <property type="match status" value="1"/>
</dbReference>
<feature type="transmembrane region" description="Helical" evidence="1">
    <location>
        <begin position="93"/>
        <end position="112"/>
    </location>
</feature>
<feature type="transmembrane region" description="Helical" evidence="1">
    <location>
        <begin position="38"/>
        <end position="56"/>
    </location>
</feature>
<feature type="transmembrane region" description="Helical" evidence="1">
    <location>
        <begin position="222"/>
        <end position="244"/>
    </location>
</feature>
<feature type="transmembrane region" description="Helical" evidence="1">
    <location>
        <begin position="475"/>
        <end position="494"/>
    </location>
</feature>
<dbReference type="InterPro" id="IPR004697">
    <property type="entry name" value="AbgT"/>
</dbReference>
<protein>
    <submittedName>
        <fullName evidence="2">AbgT family transporter</fullName>
    </submittedName>
</protein>
<feature type="transmembrane region" description="Helical" evidence="1">
    <location>
        <begin position="413"/>
        <end position="437"/>
    </location>
</feature>
<dbReference type="RefSeq" id="WP_376838202.1">
    <property type="nucleotide sequence ID" value="NZ_JBHMAU010000022.1"/>
</dbReference>
<evidence type="ECO:0000313" key="2">
    <source>
        <dbReference type="EMBL" id="MFB9775245.1"/>
    </source>
</evidence>
<dbReference type="Proteomes" id="UP001589707">
    <property type="component" value="Unassembled WGS sequence"/>
</dbReference>
<keyword evidence="1" id="KW-0812">Transmembrane</keyword>
<sequence length="545" mass="57182">MSTAAAHPEKPKADESLSWLMKLLVVIEKAGNKLPHPFWLFLSLAAIVMLLSWWLASAGVSAVNPSDGEDVAVVNLLSMDSLREIVAGITNNYVTFPALGLVLVVLFGVAVAEQSGLFPTIMRFALTNVSPRLVTPVVALVGAAASIASDASYMIVIPLGGLAFKAVGRNPVIGCAVAYAAVSGGYSAAPFVNSLDAILGGISTSAAHIIDDSYTVTPVANLYFNFVSMFAVALAITIVTELLLNKRGEQMELTEEESAASDAEAGAASGAAGEQTAGRDVQDQDLSAPVTAIEKRGLVITLVVAILGAAACFAIAWPENSFLRDADGGFTMESGLMAGIAPIIGMGFFVLGIVYGVATGSIKHPNDIPEMMVKGVAPFVQVLVLFFAASQFLALFSMSKLGVILAIRGAEFFQSIGATTFLILIGGYLLTAVGAMFITSGSGLWTLMAPVLIPMFMLLGIAPEITQAVYRIGDSTTNIISPMSPYFVMILGFIQRYKKDAGIGTLLSLTIPLSFAMFIVWGILFFVWWATGIPMGPGAQTSYGM</sequence>
<keyword evidence="3" id="KW-1185">Reference proteome</keyword>
<proteinExistence type="predicted"/>
<gene>
    <name evidence="2" type="ORF">ACFFN1_02270</name>
</gene>
<feature type="transmembrane region" description="Helical" evidence="1">
    <location>
        <begin position="337"/>
        <end position="358"/>
    </location>
</feature>
<keyword evidence="1" id="KW-1133">Transmembrane helix</keyword>
<feature type="transmembrane region" description="Helical" evidence="1">
    <location>
        <begin position="506"/>
        <end position="530"/>
    </location>
</feature>
<name>A0ABV5WYH0_9MICO</name>